<evidence type="ECO:0000256" key="8">
    <source>
        <dbReference type="ARBA" id="ARBA00023136"/>
    </source>
</evidence>
<dbReference type="NCBIfam" id="TIGR00207">
    <property type="entry name" value="fliG"/>
    <property type="match status" value="1"/>
</dbReference>
<evidence type="ECO:0000256" key="5">
    <source>
        <dbReference type="ARBA" id="ARBA00022475"/>
    </source>
</evidence>
<dbReference type="GO" id="GO:0071973">
    <property type="term" value="P:bacterial-type flagellum-dependent cell motility"/>
    <property type="evidence" value="ECO:0007669"/>
    <property type="project" value="InterPro"/>
</dbReference>
<dbReference type="Gene3D" id="1.10.220.30">
    <property type="match status" value="3"/>
</dbReference>
<feature type="domain" description="Flagellar motor switch protein FliG C-terminal" evidence="12">
    <location>
        <begin position="216"/>
        <end position="321"/>
    </location>
</feature>
<dbReference type="GO" id="GO:0003774">
    <property type="term" value="F:cytoskeletal motor activity"/>
    <property type="evidence" value="ECO:0007669"/>
    <property type="project" value="InterPro"/>
</dbReference>
<dbReference type="EMBL" id="LN854557">
    <property type="protein sequence ID" value="CRL43646.1"/>
    <property type="molecule type" value="Genomic_DNA"/>
</dbReference>
<evidence type="ECO:0000259" key="13">
    <source>
        <dbReference type="Pfam" id="PF14841"/>
    </source>
</evidence>
<dbReference type="GO" id="GO:0006935">
    <property type="term" value="P:chemotaxis"/>
    <property type="evidence" value="ECO:0007669"/>
    <property type="project" value="UniProtKB-KW"/>
</dbReference>
<protein>
    <recommendedName>
        <fullName evidence="4 11">Flagellar motor switch protein FliG</fullName>
    </recommendedName>
</protein>
<keyword evidence="7 11" id="KW-0283">Flagellar rotation</keyword>
<dbReference type="InterPro" id="IPR032779">
    <property type="entry name" value="FliG_M"/>
</dbReference>
<evidence type="ECO:0000256" key="7">
    <source>
        <dbReference type="ARBA" id="ARBA00022779"/>
    </source>
</evidence>
<dbReference type="GO" id="GO:0005886">
    <property type="term" value="C:plasma membrane"/>
    <property type="evidence" value="ECO:0007669"/>
    <property type="project" value="UniProtKB-SubCell"/>
</dbReference>
<dbReference type="InterPro" id="IPR023087">
    <property type="entry name" value="Flg_Motor_Flig_C"/>
</dbReference>
<evidence type="ECO:0000256" key="3">
    <source>
        <dbReference type="ARBA" id="ARBA00010299"/>
    </source>
</evidence>
<feature type="domain" description="Flagellar motor switch protein FliG N-terminal" evidence="14">
    <location>
        <begin position="1"/>
        <end position="97"/>
    </location>
</feature>
<comment type="subcellular location">
    <subcellularLocation>
        <location evidence="1 11">Bacterial flagellum basal body</location>
    </subcellularLocation>
    <subcellularLocation>
        <location evidence="2 11">Cell inner membrane</location>
        <topology evidence="2 11">Peripheral membrane protein</topology>
        <orientation evidence="2 11">Cytoplasmic side</orientation>
    </subcellularLocation>
</comment>
<dbReference type="PIRSF" id="PIRSF003161">
    <property type="entry name" value="FliG"/>
    <property type="match status" value="1"/>
</dbReference>
<keyword evidence="15" id="KW-0969">Cilium</keyword>
<dbReference type="InterPro" id="IPR000090">
    <property type="entry name" value="Flg_Motor_Flig"/>
</dbReference>
<gene>
    <name evidence="15" type="primary">fliG</name>
    <name evidence="15" type="ORF">SGGMMB4_00092</name>
</gene>
<sequence length="329" mass="36284">MNAIEKSAVVMLTLGEEAAAAVFKHLRKQEVEAIGKTMASLGIYSRQQLTSVLDAFHSDAETMISPEKDSYDYLRAALISALGEDRALLLLEELHITSADDDKGIDALNSMKPQAVAALIQAEHPQVIAAILVLLKRSLAAEILSGLEETLRNDILVRIATLDGLQPAALQELTLALNDLLRGQRSRQGNKGGVRPAAEILNYMQSRQEEAAIDAVRAFDESLAEKIVDQMFMFDDLQDLDDRSLRRILQEIDTDVLVIALKGCAPPLVERILGNMSQRQAEILRDDLNLSAPVKLSRVERERKAILAVVRRLADADEIVINKDGENYV</sequence>
<keyword evidence="6 11" id="KW-0145">Chemotaxis</keyword>
<dbReference type="GO" id="GO:0009425">
    <property type="term" value="C:bacterial-type flagellum basal body"/>
    <property type="evidence" value="ECO:0007669"/>
    <property type="project" value="UniProtKB-SubCell"/>
</dbReference>
<dbReference type="Pfam" id="PF14842">
    <property type="entry name" value="FliG_N"/>
    <property type="match status" value="1"/>
</dbReference>
<evidence type="ECO:0000313" key="16">
    <source>
        <dbReference type="Proteomes" id="UP000245838"/>
    </source>
</evidence>
<dbReference type="Pfam" id="PF01706">
    <property type="entry name" value="FliG_C"/>
    <property type="match status" value="1"/>
</dbReference>
<evidence type="ECO:0000256" key="9">
    <source>
        <dbReference type="ARBA" id="ARBA00023143"/>
    </source>
</evidence>
<evidence type="ECO:0000256" key="4">
    <source>
        <dbReference type="ARBA" id="ARBA00021870"/>
    </source>
</evidence>
<dbReference type="AlphaFoldDB" id="A0A193QEQ5"/>
<dbReference type="PANTHER" id="PTHR30534:SF0">
    <property type="entry name" value="FLAGELLAR MOTOR SWITCH PROTEIN FLIG"/>
    <property type="match status" value="1"/>
</dbReference>
<reference evidence="15 16" key="1">
    <citation type="submission" date="2015-05" db="EMBL/GenBank/DDBJ databases">
        <authorList>
            <person name="Goodhead I."/>
        </authorList>
    </citation>
    <scope>NUCLEOTIDE SEQUENCE [LARGE SCALE GENOMIC DNA]</scope>
    <source>
        <strain evidence="16">morsitans</strain>
    </source>
</reference>
<keyword evidence="9 11" id="KW-0975">Bacterial flagellum</keyword>
<keyword evidence="8 11" id="KW-0472">Membrane</keyword>
<comment type="function">
    <text evidence="10 11">FliG is one of three proteins (FliG, FliN, FliM) that forms the rotor-mounted switch complex (C ring), located at the base of the basal body. This complex interacts with the CheY and CheZ chemotaxis proteins, in addition to contacting components of the motor that determine the direction of flagellar rotation.</text>
</comment>
<evidence type="ECO:0000259" key="14">
    <source>
        <dbReference type="Pfam" id="PF14842"/>
    </source>
</evidence>
<dbReference type="InterPro" id="IPR011002">
    <property type="entry name" value="FliG_a-hlx"/>
</dbReference>
<evidence type="ECO:0000256" key="2">
    <source>
        <dbReference type="ARBA" id="ARBA00004515"/>
    </source>
</evidence>
<feature type="domain" description="Flagellar motor switch protein FliG middle" evidence="13">
    <location>
        <begin position="113"/>
        <end position="186"/>
    </location>
</feature>
<evidence type="ECO:0000256" key="10">
    <source>
        <dbReference type="ARBA" id="ARBA00025598"/>
    </source>
</evidence>
<keyword evidence="11" id="KW-0997">Cell inner membrane</keyword>
<keyword evidence="15" id="KW-0966">Cell projection</keyword>
<organism evidence="15 16">
    <name type="scientific">Sodalis glossinidius (strain morsitans)</name>
    <dbReference type="NCBI Taxonomy" id="343509"/>
    <lineage>
        <taxon>Bacteria</taxon>
        <taxon>Pseudomonadati</taxon>
        <taxon>Pseudomonadota</taxon>
        <taxon>Gammaproteobacteria</taxon>
        <taxon>Enterobacterales</taxon>
        <taxon>Bruguierivoracaceae</taxon>
        <taxon>Sodalis</taxon>
    </lineage>
</organism>
<comment type="similarity">
    <text evidence="3 11">Belongs to the FliG family.</text>
</comment>
<evidence type="ECO:0000256" key="11">
    <source>
        <dbReference type="PIRNR" id="PIRNR003161"/>
    </source>
</evidence>
<keyword evidence="5 11" id="KW-1003">Cell membrane</keyword>
<dbReference type="InterPro" id="IPR028263">
    <property type="entry name" value="FliG_N"/>
</dbReference>
<dbReference type="SUPFAM" id="SSF48029">
    <property type="entry name" value="FliG"/>
    <property type="match status" value="2"/>
</dbReference>
<dbReference type="PRINTS" id="PR00954">
    <property type="entry name" value="FLGMOTORFLIG"/>
</dbReference>
<dbReference type="Pfam" id="PF14841">
    <property type="entry name" value="FliG_M"/>
    <property type="match status" value="1"/>
</dbReference>
<keyword evidence="15" id="KW-0282">Flagellum</keyword>
<evidence type="ECO:0000256" key="6">
    <source>
        <dbReference type="ARBA" id="ARBA00022500"/>
    </source>
</evidence>
<dbReference type="Proteomes" id="UP000245838">
    <property type="component" value="Chromosome sggmmb4_Chromosome"/>
</dbReference>
<evidence type="ECO:0000313" key="15">
    <source>
        <dbReference type="EMBL" id="CRL43646.1"/>
    </source>
</evidence>
<evidence type="ECO:0000256" key="1">
    <source>
        <dbReference type="ARBA" id="ARBA00004117"/>
    </source>
</evidence>
<accession>A0A193QEQ5</accession>
<dbReference type="PANTHER" id="PTHR30534">
    <property type="entry name" value="FLAGELLAR MOTOR SWITCH PROTEIN FLIG"/>
    <property type="match status" value="1"/>
</dbReference>
<evidence type="ECO:0000259" key="12">
    <source>
        <dbReference type="Pfam" id="PF01706"/>
    </source>
</evidence>
<proteinExistence type="inferred from homology"/>
<name>A0A193QEQ5_SODGM</name>
<dbReference type="RefSeq" id="WP_166506335.1">
    <property type="nucleotide sequence ID" value="NZ_LN854557.1"/>
</dbReference>